<protein>
    <submittedName>
        <fullName evidence="1">Uncharacterized protein</fullName>
    </submittedName>
</protein>
<reference evidence="2" key="1">
    <citation type="journal article" date="2019" name="Int. J. Syst. Evol. Microbiol.">
        <title>The Global Catalogue of Microorganisms (GCM) 10K type strain sequencing project: providing services to taxonomists for standard genome sequencing and annotation.</title>
        <authorList>
            <consortium name="The Broad Institute Genomics Platform"/>
            <consortium name="The Broad Institute Genome Sequencing Center for Infectious Disease"/>
            <person name="Wu L."/>
            <person name="Ma J."/>
        </authorList>
    </citation>
    <scope>NUCLEOTIDE SEQUENCE [LARGE SCALE GENOMIC DNA]</scope>
    <source>
        <strain evidence="2">JCM 13929</strain>
    </source>
</reference>
<keyword evidence="2" id="KW-1185">Reference proteome</keyword>
<dbReference type="Gene3D" id="3.40.50.150">
    <property type="entry name" value="Vaccinia Virus protein VP39"/>
    <property type="match status" value="1"/>
</dbReference>
<comment type="caution">
    <text evidence="1">The sequence shown here is derived from an EMBL/GenBank/DDBJ whole genome shotgun (WGS) entry which is preliminary data.</text>
</comment>
<dbReference type="Proteomes" id="UP001500064">
    <property type="component" value="Unassembled WGS sequence"/>
</dbReference>
<gene>
    <name evidence="1" type="ORF">GCM10009733_046810</name>
</gene>
<evidence type="ECO:0000313" key="1">
    <source>
        <dbReference type="EMBL" id="GAA1644329.1"/>
    </source>
</evidence>
<dbReference type="EMBL" id="BAAAMU010000033">
    <property type="protein sequence ID" value="GAA1644329.1"/>
    <property type="molecule type" value="Genomic_DNA"/>
</dbReference>
<accession>A0ABP4RHN0</accession>
<organism evidence="1 2">
    <name type="scientific">Nonomuraea maheshkhaliensis</name>
    <dbReference type="NCBI Taxonomy" id="419590"/>
    <lineage>
        <taxon>Bacteria</taxon>
        <taxon>Bacillati</taxon>
        <taxon>Actinomycetota</taxon>
        <taxon>Actinomycetes</taxon>
        <taxon>Streptosporangiales</taxon>
        <taxon>Streptosporangiaceae</taxon>
        <taxon>Nonomuraea</taxon>
    </lineage>
</organism>
<sequence>MIRTLPRVAADLARQMLRRAPAHLAPRPQADAARLPLATGSIAAVVLVDALLFPAEITRVMAADGVLIRANQLGTDGPLFLDTPTAIGTLGGAWSAVQAGAGGGRAVLRRAGAAGAHRVSASRVPERRGSGPR</sequence>
<name>A0ABP4RHN0_9ACTN</name>
<dbReference type="RefSeq" id="WP_346107926.1">
    <property type="nucleotide sequence ID" value="NZ_BAAAMU010000033.1"/>
</dbReference>
<evidence type="ECO:0000313" key="2">
    <source>
        <dbReference type="Proteomes" id="UP001500064"/>
    </source>
</evidence>
<proteinExistence type="predicted"/>
<dbReference type="InterPro" id="IPR029063">
    <property type="entry name" value="SAM-dependent_MTases_sf"/>
</dbReference>